<dbReference type="InterPro" id="IPR006121">
    <property type="entry name" value="HMA_dom"/>
</dbReference>
<dbReference type="CDD" id="cd02079">
    <property type="entry name" value="P-type_ATPase_HM"/>
    <property type="match status" value="1"/>
</dbReference>
<dbReference type="InterPro" id="IPR008250">
    <property type="entry name" value="ATPase_P-typ_transduc_dom_A_sf"/>
</dbReference>
<evidence type="ECO:0000256" key="9">
    <source>
        <dbReference type="ARBA" id="ARBA00022840"/>
    </source>
</evidence>
<dbReference type="PROSITE" id="PS50846">
    <property type="entry name" value="HMA_2"/>
    <property type="match status" value="1"/>
</dbReference>
<feature type="transmembrane region" description="Helical" evidence="15">
    <location>
        <begin position="183"/>
        <end position="203"/>
    </location>
</feature>
<feature type="transmembrane region" description="Helical" evidence="15">
    <location>
        <begin position="428"/>
        <end position="450"/>
    </location>
</feature>
<feature type="transmembrane region" description="Helical" evidence="15">
    <location>
        <begin position="248"/>
        <end position="270"/>
    </location>
</feature>
<dbReference type="GO" id="GO:0016887">
    <property type="term" value="F:ATP hydrolysis activity"/>
    <property type="evidence" value="ECO:0007669"/>
    <property type="project" value="InterPro"/>
</dbReference>
<dbReference type="AlphaFoldDB" id="A0A1D7UXI7"/>
<evidence type="ECO:0000256" key="10">
    <source>
        <dbReference type="ARBA" id="ARBA00022842"/>
    </source>
</evidence>
<dbReference type="GO" id="GO:0055070">
    <property type="term" value="P:copper ion homeostasis"/>
    <property type="evidence" value="ECO:0007669"/>
    <property type="project" value="TreeGrafter"/>
</dbReference>
<evidence type="ECO:0000256" key="15">
    <source>
        <dbReference type="RuleBase" id="RU362081"/>
    </source>
</evidence>
<organism evidence="17 18">
    <name type="scientific">Leptospira tipperaryensis</name>
    <dbReference type="NCBI Taxonomy" id="2564040"/>
    <lineage>
        <taxon>Bacteria</taxon>
        <taxon>Pseudomonadati</taxon>
        <taxon>Spirochaetota</taxon>
        <taxon>Spirochaetia</taxon>
        <taxon>Leptospirales</taxon>
        <taxon>Leptospiraceae</taxon>
        <taxon>Leptospira</taxon>
    </lineage>
</organism>
<dbReference type="NCBIfam" id="TIGR01511">
    <property type="entry name" value="ATPase-IB1_Cu"/>
    <property type="match status" value="1"/>
</dbReference>
<evidence type="ECO:0000256" key="13">
    <source>
        <dbReference type="ARBA" id="ARBA00023065"/>
    </source>
</evidence>
<feature type="domain" description="HMA" evidence="16">
    <location>
        <begin position="95"/>
        <end position="161"/>
    </location>
</feature>
<evidence type="ECO:0000256" key="5">
    <source>
        <dbReference type="ARBA" id="ARBA00022553"/>
    </source>
</evidence>
<dbReference type="SUPFAM" id="SSF81665">
    <property type="entry name" value="Calcium ATPase, transmembrane domain M"/>
    <property type="match status" value="1"/>
</dbReference>
<dbReference type="InterPro" id="IPR023214">
    <property type="entry name" value="HAD_sf"/>
</dbReference>
<dbReference type="Pfam" id="PF00122">
    <property type="entry name" value="E1-E2_ATPase"/>
    <property type="match status" value="1"/>
</dbReference>
<keyword evidence="11" id="KW-1278">Translocase</keyword>
<dbReference type="SUPFAM" id="SSF55008">
    <property type="entry name" value="HMA, heavy metal-associated domain"/>
    <property type="match status" value="1"/>
</dbReference>
<dbReference type="InterPro" id="IPR027256">
    <property type="entry name" value="P-typ_ATPase_IB"/>
</dbReference>
<evidence type="ECO:0000256" key="14">
    <source>
        <dbReference type="ARBA" id="ARBA00023136"/>
    </source>
</evidence>
<keyword evidence="12 15" id="KW-1133">Transmembrane helix</keyword>
<dbReference type="InterPro" id="IPR001757">
    <property type="entry name" value="P_typ_ATPase"/>
</dbReference>
<evidence type="ECO:0000256" key="3">
    <source>
        <dbReference type="ARBA" id="ARBA00022448"/>
    </source>
</evidence>
<evidence type="ECO:0000256" key="7">
    <source>
        <dbReference type="ARBA" id="ARBA00022723"/>
    </source>
</evidence>
<dbReference type="GO" id="GO:0005886">
    <property type="term" value="C:plasma membrane"/>
    <property type="evidence" value="ECO:0007669"/>
    <property type="project" value="UniProtKB-SubCell"/>
</dbReference>
<keyword evidence="8 15" id="KW-0547">Nucleotide-binding</keyword>
<dbReference type="InterPro" id="IPR018303">
    <property type="entry name" value="ATPase_P-typ_P_site"/>
</dbReference>
<keyword evidence="10" id="KW-0460">Magnesium</keyword>
<dbReference type="SUPFAM" id="SSF81653">
    <property type="entry name" value="Calcium ATPase, transduction domain A"/>
    <property type="match status" value="1"/>
</dbReference>
<dbReference type="Gene3D" id="3.30.70.100">
    <property type="match status" value="1"/>
</dbReference>
<dbReference type="PANTHER" id="PTHR43520:SF5">
    <property type="entry name" value="CATION-TRANSPORTING P-TYPE ATPASE-RELATED"/>
    <property type="match status" value="1"/>
</dbReference>
<keyword evidence="13" id="KW-0406">Ion transport</keyword>
<dbReference type="RefSeq" id="WP_069607518.1">
    <property type="nucleotide sequence ID" value="NZ_CP015217.1"/>
</dbReference>
<protein>
    <submittedName>
        <fullName evidence="17">Zinc ABC transporter ATP-binding protein</fullName>
    </submittedName>
</protein>
<dbReference type="Pfam" id="PF00702">
    <property type="entry name" value="Hydrolase"/>
    <property type="match status" value="1"/>
</dbReference>
<dbReference type="Gene3D" id="3.40.1110.10">
    <property type="entry name" value="Calcium-transporting ATPase, cytoplasmic domain N"/>
    <property type="match status" value="1"/>
</dbReference>
<keyword evidence="7 15" id="KW-0479">Metal-binding</keyword>
<feature type="transmembrane region" description="Helical" evidence="15">
    <location>
        <begin position="462"/>
        <end position="483"/>
    </location>
</feature>
<keyword evidence="4 15" id="KW-1003">Cell membrane</keyword>
<dbReference type="NCBIfam" id="TIGR01494">
    <property type="entry name" value="ATPase_P-type"/>
    <property type="match status" value="1"/>
</dbReference>
<dbReference type="CDD" id="cd00371">
    <property type="entry name" value="HMA"/>
    <property type="match status" value="1"/>
</dbReference>
<keyword evidence="3" id="KW-0813">Transport</keyword>
<keyword evidence="9 15" id="KW-0067">ATP-binding</keyword>
<accession>A0A1D7UXI7</accession>
<dbReference type="PROSITE" id="PS01229">
    <property type="entry name" value="COF_2"/>
    <property type="match status" value="1"/>
</dbReference>
<proteinExistence type="inferred from homology"/>
<comment type="similarity">
    <text evidence="2 15">Belongs to the cation transport ATPase (P-type) (TC 3.A.3) family. Type IB subfamily.</text>
</comment>
<dbReference type="NCBIfam" id="TIGR01512">
    <property type="entry name" value="ATPase-IB2_Cd"/>
    <property type="match status" value="1"/>
</dbReference>
<dbReference type="Gene3D" id="2.70.150.10">
    <property type="entry name" value="Calcium-transporting ATPase, cytoplasmic transduction domain A"/>
    <property type="match status" value="1"/>
</dbReference>
<dbReference type="InterPro" id="IPR023299">
    <property type="entry name" value="ATPase_P-typ_cyto_dom_N"/>
</dbReference>
<dbReference type="InterPro" id="IPR059000">
    <property type="entry name" value="ATPase_P-type_domA"/>
</dbReference>
<feature type="transmembrane region" description="Helical" evidence="15">
    <location>
        <begin position="759"/>
        <end position="778"/>
    </location>
</feature>
<dbReference type="EMBL" id="CP015217">
    <property type="protein sequence ID" value="AOP34292.1"/>
    <property type="molecule type" value="Genomic_DNA"/>
</dbReference>
<gene>
    <name evidence="17" type="ORF">A0128_10800</name>
</gene>
<dbReference type="NCBIfam" id="TIGR01525">
    <property type="entry name" value="ATPase-IB_hvy"/>
    <property type="match status" value="1"/>
</dbReference>
<dbReference type="SUPFAM" id="SSF56784">
    <property type="entry name" value="HAD-like"/>
    <property type="match status" value="1"/>
</dbReference>
<dbReference type="KEGG" id="laj:A0128_10800"/>
<dbReference type="GO" id="GO:0005507">
    <property type="term" value="F:copper ion binding"/>
    <property type="evidence" value="ECO:0007669"/>
    <property type="project" value="TreeGrafter"/>
</dbReference>
<keyword evidence="14 15" id="KW-0472">Membrane</keyword>
<evidence type="ECO:0000313" key="17">
    <source>
        <dbReference type="EMBL" id="AOP34292.1"/>
    </source>
</evidence>
<dbReference type="PRINTS" id="PR00119">
    <property type="entry name" value="CATATPASE"/>
</dbReference>
<evidence type="ECO:0000313" key="18">
    <source>
        <dbReference type="Proteomes" id="UP000094197"/>
    </source>
</evidence>
<dbReference type="InterPro" id="IPR036412">
    <property type="entry name" value="HAD-like_sf"/>
</dbReference>
<evidence type="ECO:0000259" key="16">
    <source>
        <dbReference type="PROSITE" id="PS50846"/>
    </source>
</evidence>
<comment type="subcellular location">
    <subcellularLocation>
        <location evidence="1">Cell membrane</location>
        <topology evidence="1">Multi-pass membrane protein</topology>
    </subcellularLocation>
</comment>
<reference evidence="17 18" key="1">
    <citation type="submission" date="2016-04" db="EMBL/GenBank/DDBJ databases">
        <title>Complete genome seqeunce of Leptospira alstonii serovar Room22.</title>
        <authorList>
            <person name="Nally J.E."/>
            <person name="Bayles D.O."/>
            <person name="Hurley D."/>
            <person name="Fanning S."/>
            <person name="McMahon B.J."/>
            <person name="Arent Z."/>
        </authorList>
    </citation>
    <scope>NUCLEOTIDE SEQUENCE [LARGE SCALE GENOMIC DNA]</scope>
    <source>
        <strain evidence="17 18">GWTS #1</strain>
    </source>
</reference>
<evidence type="ECO:0000256" key="2">
    <source>
        <dbReference type="ARBA" id="ARBA00006024"/>
    </source>
</evidence>
<dbReference type="OrthoDB" id="9760364at2"/>
<dbReference type="GO" id="GO:0043682">
    <property type="term" value="F:P-type divalent copper transporter activity"/>
    <property type="evidence" value="ECO:0007669"/>
    <property type="project" value="TreeGrafter"/>
</dbReference>
<dbReference type="PANTHER" id="PTHR43520">
    <property type="entry name" value="ATP7, ISOFORM B"/>
    <property type="match status" value="1"/>
</dbReference>
<keyword evidence="6 15" id="KW-0812">Transmembrane</keyword>
<feature type="transmembrane region" description="Helical" evidence="15">
    <location>
        <begin position="215"/>
        <end position="236"/>
    </location>
</feature>
<dbReference type="Gene3D" id="3.40.50.1000">
    <property type="entry name" value="HAD superfamily/HAD-like"/>
    <property type="match status" value="1"/>
</dbReference>
<dbReference type="InterPro" id="IPR021993">
    <property type="entry name" value="ATPase-cat-bd"/>
</dbReference>
<dbReference type="Pfam" id="PF00403">
    <property type="entry name" value="HMA"/>
    <property type="match status" value="1"/>
</dbReference>
<dbReference type="InterPro" id="IPR036163">
    <property type="entry name" value="HMA_dom_sf"/>
</dbReference>
<evidence type="ECO:0000256" key="1">
    <source>
        <dbReference type="ARBA" id="ARBA00004651"/>
    </source>
</evidence>
<evidence type="ECO:0000256" key="8">
    <source>
        <dbReference type="ARBA" id="ARBA00022741"/>
    </source>
</evidence>
<feature type="transmembrane region" description="Helical" evidence="15">
    <location>
        <begin position="784"/>
        <end position="804"/>
    </location>
</feature>
<evidence type="ECO:0000256" key="12">
    <source>
        <dbReference type="ARBA" id="ARBA00022989"/>
    </source>
</evidence>
<dbReference type="Proteomes" id="UP000094197">
    <property type="component" value="Chromosome 1"/>
</dbReference>
<sequence>METLFQVTNCYHCNTPIRTEKELIRGELGGRTESFCCSGCRSLATLLVNNGLTQFYTLRGSEKLESVNTERKNRENLETESIYQEYVIQKKEGICETFITIGKIHCSACVWLNEKVLGDHKGILEARINFATGRMKLVYDRSLVDLNEIFSVITSIGYEPSLYSPLKAETGVSRFSKDLFYRMALAGFSWGNIMLFSIGLYAGYFSGIEIEFKRLFHYVSWIFATPVYLYSGYPFFKGAKESIKRRMLTMDTLLFSGVSLAYFYSIYVTLTDHGEVYFDSVCTIYFFILIGKFLESAIRLKAGRKVGELLSTLPQEYTVLRNSVETQIAPSAIQVEERILLKNGNRVPVDGILQSATAYFDESFLTGESKPVTHKIGDMILSGSLCLSTNAELLATTTAKESTLSRISALIESSLQAKPGIQRTTDRFSTYFIQIVLGIAVATFCIYGFYFQNWEAAVLNTISVLIVACPCALGLAVPAAYVVSNLLHSSKGILVKNPDSLEILSRADQIYFDKTGTLTTGKLSIQEERFLSQDERLRIYSLILSLESGSTHPLAESLKKEIGKKLKNQNQEPIQYTWKEILEIPGSGMEGRLIGENVSYRIGNLHFVSQGYLKQDGKIYLGKEGNLLASFVLEDSVRPETKSTVERLKHTFGYLGILSGDSKSKVESLATAVGIDHPLFELKPEEKLKVIQKAQNEGKTVVMVGDGINDSACLAAANLGISMGIASDLSIDKSDLVLISNQLDSIISAVKISKKTRNIVFQNILISLIYNSIMLPLAAFGFMLPVICAGFMTLSSLSVVLNSISLQWRTKL</sequence>
<keyword evidence="5" id="KW-0597">Phosphoprotein</keyword>
<evidence type="ECO:0000256" key="4">
    <source>
        <dbReference type="ARBA" id="ARBA00022475"/>
    </source>
</evidence>
<evidence type="ECO:0000256" key="6">
    <source>
        <dbReference type="ARBA" id="ARBA00022692"/>
    </source>
</evidence>
<dbReference type="GO" id="GO:0005524">
    <property type="term" value="F:ATP binding"/>
    <property type="evidence" value="ECO:0007669"/>
    <property type="project" value="UniProtKB-UniRule"/>
</dbReference>
<evidence type="ECO:0000256" key="11">
    <source>
        <dbReference type="ARBA" id="ARBA00022967"/>
    </source>
</evidence>
<keyword evidence="18" id="KW-1185">Reference proteome</keyword>
<dbReference type="Pfam" id="PF12156">
    <property type="entry name" value="ATPase-cat_bd"/>
    <property type="match status" value="1"/>
</dbReference>
<name>A0A1D7UXI7_9LEPT</name>
<feature type="transmembrane region" description="Helical" evidence="15">
    <location>
        <begin position="276"/>
        <end position="294"/>
    </location>
</feature>
<dbReference type="PRINTS" id="PR00943">
    <property type="entry name" value="CUATPASE"/>
</dbReference>
<dbReference type="InterPro" id="IPR023298">
    <property type="entry name" value="ATPase_P-typ_TM_dom_sf"/>
</dbReference>
<dbReference type="PROSITE" id="PS00154">
    <property type="entry name" value="ATPASE_E1_E2"/>
    <property type="match status" value="1"/>
</dbReference>